<dbReference type="InterPro" id="IPR032635">
    <property type="entry name" value="Anti_2"/>
</dbReference>
<reference evidence="9" key="1">
    <citation type="submission" date="2023-04" db="EMBL/GenBank/DDBJ databases">
        <title>Complete genome sequence of Temperatibacter marinus.</title>
        <authorList>
            <person name="Rong J.-C."/>
            <person name="Yi M.-L."/>
            <person name="Zhao Q."/>
        </authorList>
    </citation>
    <scope>NUCLEOTIDE SEQUENCE</scope>
    <source>
        <strain evidence="9">NBRC 110045</strain>
    </source>
</reference>
<dbReference type="PROSITE" id="PS51257">
    <property type="entry name" value="PROKAR_LIPOPROTEIN"/>
    <property type="match status" value="1"/>
</dbReference>
<dbReference type="RefSeq" id="WP_310798500.1">
    <property type="nucleotide sequence ID" value="NZ_CP123872.1"/>
</dbReference>
<dbReference type="Proteomes" id="UP001268683">
    <property type="component" value="Chromosome"/>
</dbReference>
<accession>A0AA52H994</accession>
<proteinExistence type="inferred from homology"/>
<organism evidence="9 10">
    <name type="scientific">Temperatibacter marinus</name>
    <dbReference type="NCBI Taxonomy" id="1456591"/>
    <lineage>
        <taxon>Bacteria</taxon>
        <taxon>Pseudomonadati</taxon>
        <taxon>Pseudomonadota</taxon>
        <taxon>Alphaproteobacteria</taxon>
        <taxon>Kordiimonadales</taxon>
        <taxon>Temperatibacteraceae</taxon>
        <taxon>Temperatibacter</taxon>
    </lineage>
</organism>
<dbReference type="Pfam" id="PF05433">
    <property type="entry name" value="Rick_17kDa_Anti"/>
    <property type="match status" value="1"/>
</dbReference>
<gene>
    <name evidence="9" type="ORF">QGN29_14015</name>
</gene>
<dbReference type="PIRSF" id="PIRSF002721">
    <property type="entry name" value="Surface_antigen_Rickettsia"/>
    <property type="match status" value="1"/>
</dbReference>
<evidence type="ECO:0000256" key="4">
    <source>
        <dbReference type="ARBA" id="ARBA00022729"/>
    </source>
</evidence>
<keyword evidence="5" id="KW-0564">Palmitate</keyword>
<protein>
    <recommendedName>
        <fullName evidence="3">17 kDa surface antigen</fullName>
    </recommendedName>
</protein>
<name>A0AA52H994_9PROT</name>
<evidence type="ECO:0000259" key="8">
    <source>
        <dbReference type="Pfam" id="PF16998"/>
    </source>
</evidence>
<feature type="domain" description="Glycine zipper 2TM" evidence="7">
    <location>
        <begin position="36"/>
        <end position="77"/>
    </location>
</feature>
<comment type="similarity">
    <text evidence="2">Belongs to the rickettsiale 17 kDa surface antigen family.</text>
</comment>
<keyword evidence="4" id="KW-0732">Signal</keyword>
<dbReference type="Pfam" id="PF16998">
    <property type="entry name" value="17kDa_Anti_2"/>
    <property type="match status" value="1"/>
</dbReference>
<dbReference type="GO" id="GO:0009279">
    <property type="term" value="C:cell outer membrane"/>
    <property type="evidence" value="ECO:0007669"/>
    <property type="project" value="UniProtKB-SubCell"/>
</dbReference>
<dbReference type="KEGG" id="tmk:QGN29_14015"/>
<keyword evidence="10" id="KW-1185">Reference proteome</keyword>
<comment type="subcellular location">
    <subcellularLocation>
        <location evidence="1">Cell outer membrane</location>
        <topology evidence="1">Lipid-anchor</topology>
    </subcellularLocation>
</comment>
<evidence type="ECO:0000256" key="5">
    <source>
        <dbReference type="ARBA" id="ARBA00023139"/>
    </source>
</evidence>
<evidence type="ECO:0000256" key="1">
    <source>
        <dbReference type="ARBA" id="ARBA00004459"/>
    </source>
</evidence>
<dbReference type="InterPro" id="IPR008816">
    <property type="entry name" value="Gly_zipper_2TM_dom"/>
</dbReference>
<evidence type="ECO:0000256" key="6">
    <source>
        <dbReference type="ARBA" id="ARBA00023288"/>
    </source>
</evidence>
<evidence type="ECO:0000313" key="9">
    <source>
        <dbReference type="EMBL" id="WND02664.1"/>
    </source>
</evidence>
<keyword evidence="6" id="KW-0449">Lipoprotein</keyword>
<evidence type="ECO:0000259" key="7">
    <source>
        <dbReference type="Pfam" id="PF05433"/>
    </source>
</evidence>
<evidence type="ECO:0000256" key="3">
    <source>
        <dbReference type="ARBA" id="ARBA00015281"/>
    </source>
</evidence>
<feature type="domain" description="Surface antigen" evidence="8">
    <location>
        <begin position="104"/>
        <end position="164"/>
    </location>
</feature>
<sequence length="166" mass="17842">MAALKMETKSLKKMTLVVTMAFGLTACQGDGVNEGIGTLIGAGLGAWLGSEIDGGRDRGAGMVIGYMAGAMIGNSVGKKLDQRDRLLAGKARHFSLEKTSGGVQTDWYNPDSGHRGYYIPEPAIKDEQTGRYCREYTQVVTIGGKEEKAYGQACRQVDGSWEIVDK</sequence>
<evidence type="ECO:0000313" key="10">
    <source>
        <dbReference type="Proteomes" id="UP001268683"/>
    </source>
</evidence>
<dbReference type="InterPro" id="IPR016364">
    <property type="entry name" value="Surface_antigen_Rickettsia"/>
</dbReference>
<dbReference type="EMBL" id="CP123872">
    <property type="protein sequence ID" value="WND02664.1"/>
    <property type="molecule type" value="Genomic_DNA"/>
</dbReference>
<dbReference type="AlphaFoldDB" id="A0AA52H994"/>
<evidence type="ECO:0000256" key="2">
    <source>
        <dbReference type="ARBA" id="ARBA00008681"/>
    </source>
</evidence>